<feature type="domain" description="Glycosyltransferase 2-like" evidence="2">
    <location>
        <begin position="6"/>
        <end position="151"/>
    </location>
</feature>
<evidence type="ECO:0000313" key="4">
    <source>
        <dbReference type="Proteomes" id="UP000241238"/>
    </source>
</evidence>
<evidence type="ECO:0000256" key="1">
    <source>
        <dbReference type="SAM" id="Phobius"/>
    </source>
</evidence>
<keyword evidence="1" id="KW-0472">Membrane</keyword>
<dbReference type="EMBL" id="CP028103">
    <property type="protein sequence ID" value="AVQ32573.1"/>
    <property type="molecule type" value="Genomic_DNA"/>
</dbReference>
<keyword evidence="4" id="KW-1185">Reference proteome</keyword>
<sequence length="336" mass="39994">MGKKISIIIPIYNVEKYLKQCLDSIINQSLKEIEIICINDGSTDSSLEIIQEYMKKDSRIILINKKNEGPSAARNDGIKKSTGKYILQVDSDDWVEEESLSKLYGYAEKNSLDIVSFNYYREFFKESIKIQVLFEINKNFFTSIEYFNLFLTEREIPSVCNKLIKSTIYKNNHILYPVGINLGEDLATITKLIYFSQKIGYLDEYLYHYRYNDKSITSTLTGSKRAELFKIYENLKEFFQEKKLDLNLLYFMFLKKVSNFYTYPFERENELYLEGCKNFIEILQDKKFKKFFSFLDKKEILFIYIIKIFPFLFTIRCISSIFSLHRKIKLLMRNSE</sequence>
<dbReference type="CDD" id="cd00761">
    <property type="entry name" value="Glyco_tranf_GTA_type"/>
    <property type="match status" value="1"/>
</dbReference>
<dbReference type="PANTHER" id="PTHR22916:SF3">
    <property type="entry name" value="UDP-GLCNAC:BETAGAL BETA-1,3-N-ACETYLGLUCOSAMINYLTRANSFERASE-LIKE PROTEIN 1"/>
    <property type="match status" value="1"/>
</dbReference>
<dbReference type="SUPFAM" id="SSF53448">
    <property type="entry name" value="Nucleotide-diphospho-sugar transferases"/>
    <property type="match status" value="1"/>
</dbReference>
<feature type="transmembrane region" description="Helical" evidence="1">
    <location>
        <begin position="301"/>
        <end position="324"/>
    </location>
</feature>
<gene>
    <name evidence="3" type="ORF">C4N18_10285</name>
</gene>
<dbReference type="InterPro" id="IPR001173">
    <property type="entry name" value="Glyco_trans_2-like"/>
</dbReference>
<reference evidence="4" key="1">
    <citation type="journal article" date="2018" name="MSphere">
        <title>Fusobacterium Genomics Using MinION and Illumina Sequencing Enables Genome Completion and Correction.</title>
        <authorList>
            <person name="Todd S.M."/>
            <person name="Settlage R.E."/>
            <person name="Lahmers K.K."/>
            <person name="Slade D.J."/>
        </authorList>
    </citation>
    <scope>NUCLEOTIDE SEQUENCE [LARGE SCALE GENOMIC DNA]</scope>
    <source>
        <strain evidence="4">ATCC 27725</strain>
    </source>
</reference>
<dbReference type="Gene3D" id="3.90.550.10">
    <property type="entry name" value="Spore Coat Polysaccharide Biosynthesis Protein SpsA, Chain A"/>
    <property type="match status" value="1"/>
</dbReference>
<keyword evidence="1" id="KW-0812">Transmembrane</keyword>
<evidence type="ECO:0000313" key="3">
    <source>
        <dbReference type="EMBL" id="AVQ32573.1"/>
    </source>
</evidence>
<evidence type="ECO:0000259" key="2">
    <source>
        <dbReference type="Pfam" id="PF00535"/>
    </source>
</evidence>
<dbReference type="Pfam" id="PF00535">
    <property type="entry name" value="Glycos_transf_2"/>
    <property type="match status" value="1"/>
</dbReference>
<keyword evidence="1" id="KW-1133">Transmembrane helix</keyword>
<proteinExistence type="predicted"/>
<dbReference type="PANTHER" id="PTHR22916">
    <property type="entry name" value="GLYCOSYLTRANSFERASE"/>
    <property type="match status" value="1"/>
</dbReference>
<dbReference type="Proteomes" id="UP000241238">
    <property type="component" value="Chromosome"/>
</dbReference>
<organism evidence="3 4">
    <name type="scientific">Fusobacterium varium ATCC 27725</name>
    <dbReference type="NCBI Taxonomy" id="469618"/>
    <lineage>
        <taxon>Bacteria</taxon>
        <taxon>Fusobacteriati</taxon>
        <taxon>Fusobacteriota</taxon>
        <taxon>Fusobacteriia</taxon>
        <taxon>Fusobacteriales</taxon>
        <taxon>Fusobacteriaceae</taxon>
        <taxon>Fusobacterium</taxon>
    </lineage>
</organism>
<accession>A0ABM6U853</accession>
<dbReference type="InterPro" id="IPR029044">
    <property type="entry name" value="Nucleotide-diphossugar_trans"/>
</dbReference>
<name>A0ABM6U853_FUSVA</name>
<protein>
    <recommendedName>
        <fullName evidence="2">Glycosyltransferase 2-like domain-containing protein</fullName>
    </recommendedName>
</protein>